<dbReference type="SUPFAM" id="SSF50998">
    <property type="entry name" value="Quinoprotein alcohol dehydrogenase-like"/>
    <property type="match status" value="1"/>
</dbReference>
<dbReference type="Proteomes" id="UP000324233">
    <property type="component" value="Chromosome"/>
</dbReference>
<reference evidence="2 3" key="1">
    <citation type="submission" date="2019-08" db="EMBL/GenBank/DDBJ databases">
        <title>Deep-cultivation of Planctomycetes and their phenomic and genomic characterization uncovers novel biology.</title>
        <authorList>
            <person name="Wiegand S."/>
            <person name="Jogler M."/>
            <person name="Boedeker C."/>
            <person name="Pinto D."/>
            <person name="Vollmers J."/>
            <person name="Rivas-Marin E."/>
            <person name="Kohn T."/>
            <person name="Peeters S.H."/>
            <person name="Heuer A."/>
            <person name="Rast P."/>
            <person name="Oberbeckmann S."/>
            <person name="Bunk B."/>
            <person name="Jeske O."/>
            <person name="Meyerdierks A."/>
            <person name="Storesund J.E."/>
            <person name="Kallscheuer N."/>
            <person name="Luecker S."/>
            <person name="Lage O.M."/>
            <person name="Pohl T."/>
            <person name="Merkel B.J."/>
            <person name="Hornburger P."/>
            <person name="Mueller R.-W."/>
            <person name="Bruemmer F."/>
            <person name="Labrenz M."/>
            <person name="Spormann A.M."/>
            <person name="Op den Camp H."/>
            <person name="Overmann J."/>
            <person name="Amann R."/>
            <person name="Jetten M.S.M."/>
            <person name="Mascher T."/>
            <person name="Medema M.H."/>
            <person name="Devos D.P."/>
            <person name="Kaster A.-K."/>
            <person name="Ovreas L."/>
            <person name="Rohde M."/>
            <person name="Galperin M.Y."/>
            <person name="Jogler C."/>
        </authorList>
    </citation>
    <scope>NUCLEOTIDE SEQUENCE [LARGE SCALE GENOMIC DNA]</scope>
    <source>
        <strain evidence="2 3">OJF2</strain>
    </source>
</reference>
<keyword evidence="1" id="KW-0732">Signal</keyword>
<dbReference type="InterPro" id="IPR015943">
    <property type="entry name" value="WD40/YVTN_repeat-like_dom_sf"/>
</dbReference>
<feature type="chain" id="PRO_5023041982" evidence="1">
    <location>
        <begin position="24"/>
        <end position="701"/>
    </location>
</feature>
<accession>A0A5B9WE00</accession>
<dbReference type="KEGG" id="agv:OJF2_72990"/>
<evidence type="ECO:0000313" key="3">
    <source>
        <dbReference type="Proteomes" id="UP000324233"/>
    </source>
</evidence>
<gene>
    <name evidence="2" type="ORF">OJF2_72990</name>
</gene>
<dbReference type="Gene3D" id="2.130.10.10">
    <property type="entry name" value="YVTN repeat-like/Quinoprotein amine dehydrogenase"/>
    <property type="match status" value="1"/>
</dbReference>
<sequence length="701" mass="75711" precursor="true">MRQHHRVAVVCGLSLSLAFASSGAEPPGPVTGEVRLANGRTASYAIHFDRNSIRASMRSGDSIIAATSSGALLRFDLPGLRLVRERVDPEPVTCLGAGEGGAVVAGYRDGRIVGVDPATLDVREMFRVADEPQWIGWAPAVHGRKAGLVVATQREEQRPRKTAIHDPAEGKTILVDDHVTAFLIDRRGWLWLGSDHGEWGGRITRLDLTTGKAEAVHLPQSDDLRHPAFLEGVYGFLERRDGQVWAFGGTMHMTIGSGYIARVDGPASRLLYKRRLQNVEGKAPDLLPPCLPITHMVEADVGLRVFSYDDVFRVDEALKDWRQAGRLEIAYRTGRPDAVGTYPSVVAVHPPARPGEPWALTTLADGCLTLEGEKAVPHGLAGQLGASDVRDVEETREGLLCLDEQDALPPWKLGAKGWEAASLEPPFEVDPQDEDAAELEKSTEGWRETRVLVEPGGDIVTVSNTDELGGTVTTARRVGGKSERIGRERLMLDVSSCFITPDGAIWNESDGTLRRFEDGRWRAVMEGLKGVGHGPLKAVHTQGPPWLLHDCRERGLWRLDHGPRGVGSRMVPVNLRENGNALRVEAAILGSRGPNSILLATDAGLRTYDMAGGTLAKVDQPDPPRPVVAMARDGLGRLWVVSKGGLAMLGPVSKGWEAFERVPGIGRGEVTSLVADPQHEDGIVAGLGVRGVGLVRLSAAR</sequence>
<feature type="signal peptide" evidence="1">
    <location>
        <begin position="1"/>
        <end position="23"/>
    </location>
</feature>
<protein>
    <submittedName>
        <fullName evidence="2">Two component regulator propeller</fullName>
    </submittedName>
</protein>
<dbReference type="AlphaFoldDB" id="A0A5B9WE00"/>
<evidence type="ECO:0000313" key="2">
    <source>
        <dbReference type="EMBL" id="QEH38693.1"/>
    </source>
</evidence>
<dbReference type="RefSeq" id="WP_148598110.1">
    <property type="nucleotide sequence ID" value="NZ_CP042997.1"/>
</dbReference>
<organism evidence="2 3">
    <name type="scientific">Aquisphaera giovannonii</name>
    <dbReference type="NCBI Taxonomy" id="406548"/>
    <lineage>
        <taxon>Bacteria</taxon>
        <taxon>Pseudomonadati</taxon>
        <taxon>Planctomycetota</taxon>
        <taxon>Planctomycetia</taxon>
        <taxon>Isosphaerales</taxon>
        <taxon>Isosphaeraceae</taxon>
        <taxon>Aquisphaera</taxon>
    </lineage>
</organism>
<dbReference type="OrthoDB" id="243751at2"/>
<proteinExistence type="predicted"/>
<evidence type="ECO:0000256" key="1">
    <source>
        <dbReference type="SAM" id="SignalP"/>
    </source>
</evidence>
<name>A0A5B9WE00_9BACT</name>
<dbReference type="EMBL" id="CP042997">
    <property type="protein sequence ID" value="QEH38693.1"/>
    <property type="molecule type" value="Genomic_DNA"/>
</dbReference>
<dbReference type="InterPro" id="IPR011047">
    <property type="entry name" value="Quinoprotein_ADH-like_sf"/>
</dbReference>
<keyword evidence="3" id="KW-1185">Reference proteome</keyword>